<dbReference type="Proteomes" id="UP000602647">
    <property type="component" value="Unassembled WGS sequence"/>
</dbReference>
<gene>
    <name evidence="1" type="ORF">H9L42_03820</name>
</gene>
<keyword evidence="2" id="KW-1185">Reference proteome</keyword>
<comment type="caution">
    <text evidence="1">The sequence shown here is derived from an EMBL/GenBank/DDBJ whole genome shotgun (WGS) entry which is preliminary data.</text>
</comment>
<organism evidence="1 2">
    <name type="scientific">Zhenpiania hominis</name>
    <dbReference type="NCBI Taxonomy" id="2763644"/>
    <lineage>
        <taxon>Bacteria</taxon>
        <taxon>Bacillati</taxon>
        <taxon>Bacillota</taxon>
        <taxon>Clostridia</taxon>
        <taxon>Peptostreptococcales</taxon>
        <taxon>Anaerovoracaceae</taxon>
        <taxon>Zhenpiania</taxon>
    </lineage>
</organism>
<protein>
    <submittedName>
        <fullName evidence="1">SH3 domain-containing protein</fullName>
    </submittedName>
</protein>
<evidence type="ECO:0000313" key="2">
    <source>
        <dbReference type="Proteomes" id="UP000602647"/>
    </source>
</evidence>
<dbReference type="AlphaFoldDB" id="A0A923NMV5"/>
<evidence type="ECO:0000313" key="1">
    <source>
        <dbReference type="EMBL" id="MBC6678953.1"/>
    </source>
</evidence>
<accession>A0A923NMV5</accession>
<dbReference type="InterPro" id="IPR011055">
    <property type="entry name" value="Dup_hybrid_motif"/>
</dbReference>
<reference evidence="1" key="1">
    <citation type="submission" date="2020-08" db="EMBL/GenBank/DDBJ databases">
        <title>Genome public.</title>
        <authorList>
            <person name="Liu C."/>
            <person name="Sun Q."/>
        </authorList>
    </citation>
    <scope>NUCLEOTIDE SEQUENCE</scope>
    <source>
        <strain evidence="1">BX12</strain>
    </source>
</reference>
<proteinExistence type="predicted"/>
<dbReference type="Gene3D" id="2.70.70.10">
    <property type="entry name" value="Glucose Permease (Domain IIA)"/>
    <property type="match status" value="1"/>
</dbReference>
<name>A0A923NMV5_9FIRM</name>
<dbReference type="Gene3D" id="2.30.30.40">
    <property type="entry name" value="SH3 Domains"/>
    <property type="match status" value="1"/>
</dbReference>
<sequence length="252" mass="28420">MAWQYLIYPFKVMGISQTYDGSYSHRKYSTGNKKDYPIDEAGADTGRDYMYAPADVVVKKIYGRGDSGKPNTIWLQTRKKVITPIGIFYVTGRVTHMSDADIANLKVGDVFRAKEKMFREGTDGGATGNHIHMTWGTGKFKGSGWSANSNGAYVLTTTGSNRKPEKLFFVDSGFTRIRDSRGLKFEKKPEPKTRYVHTPGSRLNVRKSYSVKSEVVGKLADKLKVTVYARRNGWSLIGVKKWVASRYLKKTR</sequence>
<dbReference type="RefSeq" id="WP_187302078.1">
    <property type="nucleotide sequence ID" value="NZ_JACRYT010000002.1"/>
</dbReference>
<dbReference type="EMBL" id="JACRYT010000002">
    <property type="protein sequence ID" value="MBC6678953.1"/>
    <property type="molecule type" value="Genomic_DNA"/>
</dbReference>